<dbReference type="AlphaFoldDB" id="A0A9D7HN37"/>
<evidence type="ECO:0000313" key="1">
    <source>
        <dbReference type="EMBL" id="MBK6974754.1"/>
    </source>
</evidence>
<accession>A0A9D7HN37</accession>
<dbReference type="SUPFAM" id="SSF53187">
    <property type="entry name" value="Zn-dependent exopeptidases"/>
    <property type="match status" value="1"/>
</dbReference>
<name>A0A9D7HN37_9PROT</name>
<dbReference type="InterPro" id="IPR007709">
    <property type="entry name" value="N-FG_amidohydro"/>
</dbReference>
<sequence>MLSELTANEGRATNCRALANDGFVITCEHGGNRIPALYRDLFQAQQPLLDTHQGYDPGALVMARALAKAMAAPLVASTVSRLLVDLNRSVGHPRLHCEATRKAPAEVRQRILKHYFQPYRAQAERIVRQAIAEHGRVIHLSSHSFTPELDGKVREADIGLLYDPARPGEADLCERWKASLKACAPDLTVRRNYPYAGKGDGLAAWFRRHLPPSAYVGIELEVNQKHVVRAGRHWTALREVIVESLCRALASRCARISA</sequence>
<gene>
    <name evidence="1" type="ORF">IPH26_18065</name>
</gene>
<protein>
    <submittedName>
        <fullName evidence="1">N-formylglutamate amidohydrolase</fullName>
    </submittedName>
</protein>
<proteinExistence type="predicted"/>
<comment type="caution">
    <text evidence="1">The sequence shown here is derived from an EMBL/GenBank/DDBJ whole genome shotgun (WGS) entry which is preliminary data.</text>
</comment>
<evidence type="ECO:0000313" key="2">
    <source>
        <dbReference type="Proteomes" id="UP000807785"/>
    </source>
</evidence>
<organism evidence="1 2">
    <name type="scientific">Candidatus Methylophosphatis roskildensis</name>
    <dbReference type="NCBI Taxonomy" id="2899263"/>
    <lineage>
        <taxon>Bacteria</taxon>
        <taxon>Pseudomonadati</taxon>
        <taxon>Pseudomonadota</taxon>
        <taxon>Betaproteobacteria</taxon>
        <taxon>Nitrosomonadales</taxon>
        <taxon>Sterolibacteriaceae</taxon>
        <taxon>Candidatus Methylophosphatis</taxon>
    </lineage>
</organism>
<dbReference type="Gene3D" id="3.40.630.40">
    <property type="entry name" value="Zn-dependent exopeptidases"/>
    <property type="match status" value="1"/>
</dbReference>
<dbReference type="EMBL" id="JADJEV010000004">
    <property type="protein sequence ID" value="MBK6974754.1"/>
    <property type="molecule type" value="Genomic_DNA"/>
</dbReference>
<reference evidence="1" key="1">
    <citation type="submission" date="2020-10" db="EMBL/GenBank/DDBJ databases">
        <title>Connecting structure to function with the recovery of over 1000 high-quality activated sludge metagenome-assembled genomes encoding full-length rRNA genes using long-read sequencing.</title>
        <authorList>
            <person name="Singleton C.M."/>
            <person name="Petriglieri F."/>
            <person name="Kristensen J.M."/>
            <person name="Kirkegaard R.H."/>
            <person name="Michaelsen T.Y."/>
            <person name="Andersen M.H."/>
            <person name="Karst S.M."/>
            <person name="Dueholm M.S."/>
            <person name="Nielsen P.H."/>
            <person name="Albertsen M."/>
        </authorList>
    </citation>
    <scope>NUCLEOTIDE SEQUENCE</scope>
    <source>
        <strain evidence="1">Bjer_18-Q3-R1-45_BAT3C.347</strain>
    </source>
</reference>
<dbReference type="Pfam" id="PF05013">
    <property type="entry name" value="FGase"/>
    <property type="match status" value="1"/>
</dbReference>
<dbReference type="Proteomes" id="UP000807785">
    <property type="component" value="Unassembled WGS sequence"/>
</dbReference>